<reference evidence="11" key="1">
    <citation type="submission" date="2022-01" db="EMBL/GenBank/DDBJ databases">
        <authorList>
            <person name="King R."/>
        </authorList>
    </citation>
    <scope>NUCLEOTIDE SEQUENCE</scope>
</reference>
<keyword evidence="12" id="KW-1185">Reference proteome</keyword>
<dbReference type="GO" id="GO:0006123">
    <property type="term" value="P:mitochondrial electron transport, cytochrome c to oxygen"/>
    <property type="evidence" value="ECO:0007669"/>
    <property type="project" value="InterPro"/>
</dbReference>
<evidence type="ECO:0000313" key="12">
    <source>
        <dbReference type="Proteomes" id="UP001153636"/>
    </source>
</evidence>
<dbReference type="Pfam" id="PF02936">
    <property type="entry name" value="COX4"/>
    <property type="match status" value="1"/>
</dbReference>
<proteinExistence type="inferred from homology"/>
<dbReference type="PANTHER" id="PTHR10707:SF10">
    <property type="entry name" value="CYTOCHROME C OXIDASE SUBUNIT 4"/>
    <property type="match status" value="1"/>
</dbReference>
<evidence type="ECO:0000256" key="10">
    <source>
        <dbReference type="RuleBase" id="RU367145"/>
    </source>
</evidence>
<dbReference type="GO" id="GO:0045277">
    <property type="term" value="C:respiratory chain complex IV"/>
    <property type="evidence" value="ECO:0007669"/>
    <property type="project" value="InterPro"/>
</dbReference>
<accession>A0A9P0D1C5</accession>
<keyword evidence="4 10" id="KW-0999">Mitochondrion inner membrane</keyword>
<evidence type="ECO:0000256" key="6">
    <source>
        <dbReference type="ARBA" id="ARBA00022989"/>
    </source>
</evidence>
<evidence type="ECO:0000256" key="5">
    <source>
        <dbReference type="ARBA" id="ARBA00022946"/>
    </source>
</evidence>
<keyword evidence="8 10" id="KW-0496">Mitochondrion</keyword>
<keyword evidence="7" id="KW-0560">Oxidoreductase</keyword>
<evidence type="ECO:0000256" key="8">
    <source>
        <dbReference type="ARBA" id="ARBA00023128"/>
    </source>
</evidence>
<dbReference type="PANTHER" id="PTHR10707">
    <property type="entry name" value="CYTOCHROME C OXIDASE SUBUNIT IV"/>
    <property type="match status" value="1"/>
</dbReference>
<dbReference type="GO" id="GO:0005743">
    <property type="term" value="C:mitochondrial inner membrane"/>
    <property type="evidence" value="ECO:0007669"/>
    <property type="project" value="UniProtKB-SubCell"/>
</dbReference>
<name>A0A9P0D1C5_9CUCU</name>
<keyword evidence="3 10" id="KW-0812">Transmembrane</keyword>
<dbReference type="Gene3D" id="1.10.442.10">
    <property type="entry name" value="Cytochrome c oxidase subunit IV"/>
    <property type="match status" value="1"/>
</dbReference>
<gene>
    <name evidence="11" type="ORF">PSYICH_LOCUS12651</name>
</gene>
<dbReference type="Proteomes" id="UP001153636">
    <property type="component" value="Chromosome 6"/>
</dbReference>
<dbReference type="OrthoDB" id="186013at2759"/>
<keyword evidence="9 10" id="KW-0472">Membrane</keyword>
<sequence length="178" mass="21391">MALILFTKTIRTTRITPKLSMQTAFMHYRDLIGKREIVGFGFNGQPSYIDRSEFPFPAIRWREPSKEIEELRKKEKGDWRKMNICEKKTLYRASFCQTYAEFLSPTGEWKSVIGAACFFLSFAIWFFYWQKAVVFPPLPKTFKQRYRRAQFRRMLDIRANPIRGLAANWDYENDNWKR</sequence>
<dbReference type="InterPro" id="IPR013288">
    <property type="entry name" value="Cyt_c_oxidase_su4"/>
</dbReference>
<dbReference type="GO" id="GO:0016491">
    <property type="term" value="F:oxidoreductase activity"/>
    <property type="evidence" value="ECO:0007669"/>
    <property type="project" value="UniProtKB-KW"/>
</dbReference>
<keyword evidence="5" id="KW-0809">Transit peptide</keyword>
<evidence type="ECO:0000256" key="2">
    <source>
        <dbReference type="ARBA" id="ARBA00008135"/>
    </source>
</evidence>
<dbReference type="PRINTS" id="PR01873">
    <property type="entry name" value="CYTCOXIDASE4"/>
</dbReference>
<dbReference type="EMBL" id="OV651818">
    <property type="protein sequence ID" value="CAH1112110.1"/>
    <property type="molecule type" value="Genomic_DNA"/>
</dbReference>
<evidence type="ECO:0000256" key="4">
    <source>
        <dbReference type="ARBA" id="ARBA00022792"/>
    </source>
</evidence>
<comment type="function">
    <text evidence="10">Component of the cytochrome c oxidase, the last enzyme in the mitochondrial electron transport chain which drives oxidative phosphorylation.</text>
</comment>
<evidence type="ECO:0000256" key="1">
    <source>
        <dbReference type="ARBA" id="ARBA00004434"/>
    </source>
</evidence>
<comment type="subunit">
    <text evidence="10">Component of the cytochrome c oxidase (complex IV, CIV), a multisubunit enzyme composed of 14 subunits.</text>
</comment>
<organism evidence="11 12">
    <name type="scientific">Psylliodes chrysocephalus</name>
    <dbReference type="NCBI Taxonomy" id="3402493"/>
    <lineage>
        <taxon>Eukaryota</taxon>
        <taxon>Metazoa</taxon>
        <taxon>Ecdysozoa</taxon>
        <taxon>Arthropoda</taxon>
        <taxon>Hexapoda</taxon>
        <taxon>Insecta</taxon>
        <taxon>Pterygota</taxon>
        <taxon>Neoptera</taxon>
        <taxon>Endopterygota</taxon>
        <taxon>Coleoptera</taxon>
        <taxon>Polyphaga</taxon>
        <taxon>Cucujiformia</taxon>
        <taxon>Chrysomeloidea</taxon>
        <taxon>Chrysomelidae</taxon>
        <taxon>Galerucinae</taxon>
        <taxon>Alticini</taxon>
        <taxon>Psylliodes</taxon>
    </lineage>
</organism>
<evidence type="ECO:0000256" key="9">
    <source>
        <dbReference type="ARBA" id="ARBA00023136"/>
    </source>
</evidence>
<dbReference type="FunFam" id="1.10.442.10:FF:000001">
    <property type="entry name" value="Cytochrome c oxidase subunit 4 isoform 1"/>
    <property type="match status" value="1"/>
</dbReference>
<dbReference type="CDD" id="cd00922">
    <property type="entry name" value="Cyt_c_Oxidase_IV"/>
    <property type="match status" value="1"/>
</dbReference>
<dbReference type="InterPro" id="IPR004203">
    <property type="entry name" value="Cyt_c_oxidase_su4_fam"/>
</dbReference>
<feature type="transmembrane region" description="Helical" evidence="10">
    <location>
        <begin position="112"/>
        <end position="129"/>
    </location>
</feature>
<comment type="similarity">
    <text evidence="2 10">Belongs to the cytochrome c oxidase IV family.</text>
</comment>
<comment type="subcellular location">
    <subcellularLocation>
        <location evidence="1 10">Mitochondrion inner membrane</location>
        <topology evidence="1 10">Single-pass membrane protein</topology>
    </subcellularLocation>
</comment>
<keyword evidence="6 10" id="KW-1133">Transmembrane helix</keyword>
<evidence type="ECO:0000256" key="7">
    <source>
        <dbReference type="ARBA" id="ARBA00023002"/>
    </source>
</evidence>
<dbReference type="AlphaFoldDB" id="A0A9P0D1C5"/>
<evidence type="ECO:0000313" key="11">
    <source>
        <dbReference type="EMBL" id="CAH1112110.1"/>
    </source>
</evidence>
<evidence type="ECO:0000256" key="3">
    <source>
        <dbReference type="ARBA" id="ARBA00022692"/>
    </source>
</evidence>
<protein>
    <recommendedName>
        <fullName evidence="10">Cytochrome c oxidase subunit 4</fullName>
    </recommendedName>
</protein>
<comment type="pathway">
    <text evidence="10">Energy metabolism; oxidative phosphorylation.</text>
</comment>
<dbReference type="InterPro" id="IPR036639">
    <property type="entry name" value="Cyt_c_oxidase_su4_sf"/>
</dbReference>
<dbReference type="SUPFAM" id="SSF81406">
    <property type="entry name" value="Mitochondrial cytochrome c oxidase subunit IV"/>
    <property type="match status" value="1"/>
</dbReference>